<evidence type="ECO:0000313" key="2">
    <source>
        <dbReference type="Proteomes" id="UP001157502"/>
    </source>
</evidence>
<accession>A0ACC2GZP4</accession>
<reference evidence="1" key="1">
    <citation type="submission" date="2021-05" db="EMBL/GenBank/DDBJ databases">
        <authorList>
            <person name="Pan Q."/>
            <person name="Jouanno E."/>
            <person name="Zahm M."/>
            <person name="Klopp C."/>
            <person name="Cabau C."/>
            <person name="Louis A."/>
            <person name="Berthelot C."/>
            <person name="Parey E."/>
            <person name="Roest Crollius H."/>
            <person name="Montfort J."/>
            <person name="Robinson-Rechavi M."/>
            <person name="Bouchez O."/>
            <person name="Lampietro C."/>
            <person name="Lopez Roques C."/>
            <person name="Donnadieu C."/>
            <person name="Postlethwait J."/>
            <person name="Bobe J."/>
            <person name="Dillon D."/>
            <person name="Chandos A."/>
            <person name="von Hippel F."/>
            <person name="Guiguen Y."/>
        </authorList>
    </citation>
    <scope>NUCLEOTIDE SEQUENCE</scope>
    <source>
        <strain evidence="1">YG-Jan2019</strain>
    </source>
</reference>
<proteinExistence type="predicted"/>
<organism evidence="1 2">
    <name type="scientific">Dallia pectoralis</name>
    <name type="common">Alaska blackfish</name>
    <dbReference type="NCBI Taxonomy" id="75939"/>
    <lineage>
        <taxon>Eukaryota</taxon>
        <taxon>Metazoa</taxon>
        <taxon>Chordata</taxon>
        <taxon>Craniata</taxon>
        <taxon>Vertebrata</taxon>
        <taxon>Euteleostomi</taxon>
        <taxon>Actinopterygii</taxon>
        <taxon>Neopterygii</taxon>
        <taxon>Teleostei</taxon>
        <taxon>Protacanthopterygii</taxon>
        <taxon>Esociformes</taxon>
        <taxon>Umbridae</taxon>
        <taxon>Dallia</taxon>
    </lineage>
</organism>
<dbReference type="Proteomes" id="UP001157502">
    <property type="component" value="Chromosome 7"/>
</dbReference>
<gene>
    <name evidence="1" type="ORF">DPEC_G00085280</name>
</gene>
<comment type="caution">
    <text evidence="1">The sequence shown here is derived from an EMBL/GenBank/DDBJ whole genome shotgun (WGS) entry which is preliminary data.</text>
</comment>
<name>A0ACC2GZP4_DALPE</name>
<sequence length="83" mass="9225">MPAAPVALMNGVRAEYRDKLRGEVPGQSTLNVPSGHTGPAQISCKRRDIYQALFLNTDLSQIFIHVMNWTNIGGLKQVRKFTV</sequence>
<dbReference type="EMBL" id="CM055734">
    <property type="protein sequence ID" value="KAJ8009093.1"/>
    <property type="molecule type" value="Genomic_DNA"/>
</dbReference>
<protein>
    <submittedName>
        <fullName evidence="1">Uncharacterized protein</fullName>
    </submittedName>
</protein>
<keyword evidence="2" id="KW-1185">Reference proteome</keyword>
<evidence type="ECO:0000313" key="1">
    <source>
        <dbReference type="EMBL" id="KAJ8009093.1"/>
    </source>
</evidence>